<dbReference type="GeneID" id="106756885"/>
<gene>
    <name evidence="3" type="primary">LOC106756885</name>
</gene>
<dbReference type="RefSeq" id="XP_014494972.2">
    <property type="nucleotide sequence ID" value="XM_014639486.2"/>
</dbReference>
<name>A0A1S3TMI9_VIGRR</name>
<dbReference type="Proteomes" id="UP000087766">
    <property type="component" value="Chromosome 3"/>
</dbReference>
<accession>A0A1S3TMI9</accession>
<dbReference type="InterPro" id="IPR044824">
    <property type="entry name" value="MAIN-like"/>
</dbReference>
<proteinExistence type="predicted"/>
<dbReference type="PANTHER" id="PTHR46033">
    <property type="entry name" value="PROTEIN MAIN-LIKE 2"/>
    <property type="match status" value="1"/>
</dbReference>
<dbReference type="AlphaFoldDB" id="A0A1S3TMI9"/>
<dbReference type="PANTHER" id="PTHR46033:SF8">
    <property type="entry name" value="PROTEIN MAINTENANCE OF MERISTEMS-LIKE"/>
    <property type="match status" value="1"/>
</dbReference>
<keyword evidence="2" id="KW-1185">Reference proteome</keyword>
<evidence type="ECO:0000259" key="1">
    <source>
        <dbReference type="Pfam" id="PF10536"/>
    </source>
</evidence>
<dbReference type="KEGG" id="vra:106756885"/>
<sequence>MGQFCEVEDLEYDEVRSHLMDLLGVDRAKASAEMKKSRSPKVRLSWLCEVYHDCIQQELWECAARAYLLHLLGCTIFTNKSGNLIRVLYLFLLQDLNACSRYAWGAAALAHTYEQLGDASFNGVRLIAGYSTLLQSWIYEHLPGMGRRRVSDTYTDLHPRASRYIPSDRVGVLRRGGDIWMGSRWILLGNMIHRHLPERVLRQFDFQQIIPRSPESLPMPEIHTIDQNWLRYVEHAVTSAVEAEDPFACVDGYLAWFRRVSHPYITPTNDDDRPNLAPCMRRHLPDDIPVPPVRHRRSPESGLLGGMRRLMRMLQGMLSCQHITQNVVVYEQTNQTLQVSRRSVEEYEAATTSRGARHVRERASFS</sequence>
<dbReference type="STRING" id="3916.A0A1S3TMI9"/>
<organism evidence="2 3">
    <name type="scientific">Vigna radiata var. radiata</name>
    <name type="common">Mung bean</name>
    <name type="synonym">Phaseolus aureus</name>
    <dbReference type="NCBI Taxonomy" id="3916"/>
    <lineage>
        <taxon>Eukaryota</taxon>
        <taxon>Viridiplantae</taxon>
        <taxon>Streptophyta</taxon>
        <taxon>Embryophyta</taxon>
        <taxon>Tracheophyta</taxon>
        <taxon>Spermatophyta</taxon>
        <taxon>Magnoliopsida</taxon>
        <taxon>eudicotyledons</taxon>
        <taxon>Gunneridae</taxon>
        <taxon>Pentapetalae</taxon>
        <taxon>rosids</taxon>
        <taxon>fabids</taxon>
        <taxon>Fabales</taxon>
        <taxon>Fabaceae</taxon>
        <taxon>Papilionoideae</taxon>
        <taxon>50 kb inversion clade</taxon>
        <taxon>NPAAA clade</taxon>
        <taxon>indigoferoid/millettioid clade</taxon>
        <taxon>Phaseoleae</taxon>
        <taxon>Vigna</taxon>
    </lineage>
</organism>
<evidence type="ECO:0000313" key="3">
    <source>
        <dbReference type="RefSeq" id="XP_014494972.2"/>
    </source>
</evidence>
<reference evidence="3" key="2">
    <citation type="submission" date="2025-08" db="UniProtKB">
        <authorList>
            <consortium name="RefSeq"/>
        </authorList>
    </citation>
    <scope>IDENTIFICATION</scope>
    <source>
        <tissue evidence="3">Leaf</tissue>
    </source>
</reference>
<feature type="domain" description="Aminotransferase-like plant mobile" evidence="1">
    <location>
        <begin position="28"/>
        <end position="164"/>
    </location>
</feature>
<dbReference type="Pfam" id="PF10536">
    <property type="entry name" value="PMD"/>
    <property type="match status" value="1"/>
</dbReference>
<dbReference type="InterPro" id="IPR019557">
    <property type="entry name" value="AminoTfrase-like_pln_mobile"/>
</dbReference>
<dbReference type="OrthoDB" id="1412882at2759"/>
<dbReference type="GO" id="GO:0010073">
    <property type="term" value="P:meristem maintenance"/>
    <property type="evidence" value="ECO:0007669"/>
    <property type="project" value="InterPro"/>
</dbReference>
<reference evidence="2" key="1">
    <citation type="journal article" date="2014" name="Nat. Commun.">
        <title>Genome sequence of mungbean and insights into evolution within Vigna species.</title>
        <authorList>
            <person name="Kang Y.J."/>
            <person name="Kim S.K."/>
            <person name="Kim M.Y."/>
            <person name="Lestari P."/>
            <person name="Kim K.H."/>
            <person name="Ha B.K."/>
            <person name="Jun T.H."/>
            <person name="Hwang W.J."/>
            <person name="Lee T."/>
            <person name="Lee J."/>
            <person name="Shim S."/>
            <person name="Yoon M.Y."/>
            <person name="Jang Y.E."/>
            <person name="Han K.S."/>
            <person name="Taeprayoon P."/>
            <person name="Yoon N."/>
            <person name="Somta P."/>
            <person name="Tanya P."/>
            <person name="Kim K.S."/>
            <person name="Gwag J.G."/>
            <person name="Moon J.K."/>
            <person name="Lee Y.H."/>
            <person name="Park B.S."/>
            <person name="Bombarely A."/>
            <person name="Doyle J.J."/>
            <person name="Jackson S.A."/>
            <person name="Schafleitner R."/>
            <person name="Srinives P."/>
            <person name="Varshney R.K."/>
            <person name="Lee S.H."/>
        </authorList>
    </citation>
    <scope>NUCLEOTIDE SEQUENCE [LARGE SCALE GENOMIC DNA]</scope>
    <source>
        <strain evidence="2">cv. VC1973A</strain>
    </source>
</reference>
<protein>
    <submittedName>
        <fullName evidence="3">Protein MAIN-LIKE 1-like</fullName>
    </submittedName>
</protein>
<evidence type="ECO:0000313" key="2">
    <source>
        <dbReference type="Proteomes" id="UP000087766"/>
    </source>
</evidence>